<dbReference type="InterPro" id="IPR016181">
    <property type="entry name" value="Acyl_CoA_acyltransferase"/>
</dbReference>
<dbReference type="RefSeq" id="WP_055199951.1">
    <property type="nucleotide sequence ID" value="NZ_BTHH01000005.1"/>
</dbReference>
<dbReference type="eggNOG" id="COG0456">
    <property type="taxonomic scope" value="Bacteria"/>
</dbReference>
<dbReference type="EMBL" id="CYZN01000006">
    <property type="protein sequence ID" value="CUN83368.1"/>
    <property type="molecule type" value="Genomic_DNA"/>
</dbReference>
<name>A0A174A7K8_9FIRM</name>
<gene>
    <name evidence="2" type="ORF">ERS852478_01192</name>
</gene>
<evidence type="ECO:0000313" key="2">
    <source>
        <dbReference type="EMBL" id="CUN83368.1"/>
    </source>
</evidence>
<sequence>MEIRKASVQDLGQIMQVYDKARKFMRENGNAEQWGEDYPSAELIEHDIDKMYLCMSEGRIACVFYYAAEEDEDYKEINGKWLNEEPYGVVHRVASTGIVRGAASFCLDWAYAQTQNLRMDTYNDNIPMQKLLEKCGFQYCGSFERLGMDKWMAYQKI</sequence>
<protein>
    <recommendedName>
        <fullName evidence="1">N-acetyltransferase domain-containing protein</fullName>
    </recommendedName>
</protein>
<proteinExistence type="predicted"/>
<dbReference type="PROSITE" id="PS51186">
    <property type="entry name" value="GNAT"/>
    <property type="match status" value="1"/>
</dbReference>
<accession>A0A174A7K8</accession>
<reference evidence="2 3" key="1">
    <citation type="submission" date="2015-09" db="EMBL/GenBank/DDBJ databases">
        <authorList>
            <consortium name="Pathogen Informatics"/>
        </authorList>
    </citation>
    <scope>NUCLEOTIDE SEQUENCE [LARGE SCALE GENOMIC DNA]</scope>
    <source>
        <strain evidence="2 3">2789STDY5834863</strain>
    </source>
</reference>
<dbReference type="Proteomes" id="UP000095431">
    <property type="component" value="Unassembled WGS sequence"/>
</dbReference>
<dbReference type="SUPFAM" id="SSF55729">
    <property type="entry name" value="Acyl-CoA N-acyltransferases (Nat)"/>
    <property type="match status" value="1"/>
</dbReference>
<organism evidence="2 3">
    <name type="scientific">Blautia wexlerae</name>
    <dbReference type="NCBI Taxonomy" id="418240"/>
    <lineage>
        <taxon>Bacteria</taxon>
        <taxon>Bacillati</taxon>
        <taxon>Bacillota</taxon>
        <taxon>Clostridia</taxon>
        <taxon>Lachnospirales</taxon>
        <taxon>Lachnospiraceae</taxon>
        <taxon>Blautia</taxon>
    </lineage>
</organism>
<dbReference type="InterPro" id="IPR000182">
    <property type="entry name" value="GNAT_dom"/>
</dbReference>
<dbReference type="Gene3D" id="3.40.630.30">
    <property type="match status" value="1"/>
</dbReference>
<evidence type="ECO:0000259" key="1">
    <source>
        <dbReference type="PROSITE" id="PS51186"/>
    </source>
</evidence>
<feature type="domain" description="N-acetyltransferase" evidence="1">
    <location>
        <begin position="1"/>
        <end position="157"/>
    </location>
</feature>
<dbReference type="GO" id="GO:0016747">
    <property type="term" value="F:acyltransferase activity, transferring groups other than amino-acyl groups"/>
    <property type="evidence" value="ECO:0007669"/>
    <property type="project" value="InterPro"/>
</dbReference>
<dbReference type="AlphaFoldDB" id="A0A174A7K8"/>
<evidence type="ECO:0000313" key="3">
    <source>
        <dbReference type="Proteomes" id="UP000095431"/>
    </source>
</evidence>